<dbReference type="InterPro" id="IPR018247">
    <property type="entry name" value="EF_Hand_1_Ca_BS"/>
</dbReference>
<dbReference type="GO" id="GO:0030246">
    <property type="term" value="F:carbohydrate binding"/>
    <property type="evidence" value="ECO:0007669"/>
    <property type="project" value="InterPro"/>
</dbReference>
<evidence type="ECO:0000256" key="1">
    <source>
        <dbReference type="SAM" id="Phobius"/>
    </source>
</evidence>
<comment type="caution">
    <text evidence="2">The sequence shown here is derived from an EMBL/GenBank/DDBJ whole genome shotgun (WGS) entry which is preliminary data.</text>
</comment>
<name>A0A955L7G4_9BACT</name>
<keyword evidence="1" id="KW-0812">Transmembrane</keyword>
<reference evidence="2" key="1">
    <citation type="submission" date="2020-04" db="EMBL/GenBank/DDBJ databases">
        <authorList>
            <person name="Zhang T."/>
        </authorList>
    </citation>
    <scope>NUCLEOTIDE SEQUENCE</scope>
    <source>
        <strain evidence="2">HKST-UBA11</strain>
    </source>
</reference>
<dbReference type="SUPFAM" id="SSF49384">
    <property type="entry name" value="Carbohydrate-binding domain"/>
    <property type="match status" value="1"/>
</dbReference>
<feature type="transmembrane region" description="Helical" evidence="1">
    <location>
        <begin position="6"/>
        <end position="27"/>
    </location>
</feature>
<accession>A0A955L7G4</accession>
<dbReference type="EMBL" id="JAGQLH010000010">
    <property type="protein sequence ID" value="MCA9385252.1"/>
    <property type="molecule type" value="Genomic_DNA"/>
</dbReference>
<reference evidence="2" key="2">
    <citation type="journal article" date="2021" name="Microbiome">
        <title>Successional dynamics and alternative stable states in a saline activated sludge microbial community over 9 years.</title>
        <authorList>
            <person name="Wang Y."/>
            <person name="Ye J."/>
            <person name="Ju F."/>
            <person name="Liu L."/>
            <person name="Boyd J.A."/>
            <person name="Deng Y."/>
            <person name="Parks D.H."/>
            <person name="Jiang X."/>
            <person name="Yin X."/>
            <person name="Woodcroft B.J."/>
            <person name="Tyson G.W."/>
            <person name="Hugenholtz P."/>
            <person name="Polz M.F."/>
            <person name="Zhang T."/>
        </authorList>
    </citation>
    <scope>NUCLEOTIDE SEQUENCE</scope>
    <source>
        <strain evidence="2">HKST-UBA11</strain>
    </source>
</reference>
<organism evidence="2 3">
    <name type="scientific">Candidatus Dojkabacteria bacterium</name>
    <dbReference type="NCBI Taxonomy" id="2099670"/>
    <lineage>
        <taxon>Bacteria</taxon>
        <taxon>Candidatus Dojkabacteria</taxon>
    </lineage>
</organism>
<gene>
    <name evidence="2" type="ORF">KC717_01245</name>
</gene>
<dbReference type="InterPro" id="IPR008965">
    <property type="entry name" value="CBM2/CBM3_carb-bd_dom_sf"/>
</dbReference>
<sequence length="235" mass="25441">MKVLDVLIVILIVLVVGSGGFLGYSIYQTASGNNESDSSQDDQAITPVPTVQCEDADRDQYGVGCELGADCDDNDRNRNIECKEIADALDLTVSGQEYEVGDEILVDVVVTAVPEDIKTEALELRVNYDTTALTFNRFEEVSESYSPYIDLEAEDRIEVDMVNIDGVTVGDKVMTIVFDAVAPGAPIVEISSDTRMELVYEVQGGMVTLNIGGDAVLDTVIETEVTLEPSQESPL</sequence>
<keyword evidence="1" id="KW-0472">Membrane</keyword>
<evidence type="ECO:0008006" key="4">
    <source>
        <dbReference type="Google" id="ProtNLM"/>
    </source>
</evidence>
<dbReference type="Gene3D" id="2.60.40.680">
    <property type="match status" value="1"/>
</dbReference>
<dbReference type="PROSITE" id="PS00018">
    <property type="entry name" value="EF_HAND_1"/>
    <property type="match status" value="1"/>
</dbReference>
<keyword evidence="1" id="KW-1133">Transmembrane helix</keyword>
<dbReference type="AlphaFoldDB" id="A0A955L7G4"/>
<protein>
    <recommendedName>
        <fullName evidence="4">Cohesin domain-containing protein</fullName>
    </recommendedName>
</protein>
<evidence type="ECO:0000313" key="3">
    <source>
        <dbReference type="Proteomes" id="UP000754563"/>
    </source>
</evidence>
<dbReference type="Proteomes" id="UP000754563">
    <property type="component" value="Unassembled WGS sequence"/>
</dbReference>
<proteinExistence type="predicted"/>
<evidence type="ECO:0000313" key="2">
    <source>
        <dbReference type="EMBL" id="MCA9385252.1"/>
    </source>
</evidence>